<evidence type="ECO:0000313" key="3">
    <source>
        <dbReference type="Proteomes" id="UP000324222"/>
    </source>
</evidence>
<organism evidence="2 3">
    <name type="scientific">Portunus trituberculatus</name>
    <name type="common">Swimming crab</name>
    <name type="synonym">Neptunus trituberculatus</name>
    <dbReference type="NCBI Taxonomy" id="210409"/>
    <lineage>
        <taxon>Eukaryota</taxon>
        <taxon>Metazoa</taxon>
        <taxon>Ecdysozoa</taxon>
        <taxon>Arthropoda</taxon>
        <taxon>Crustacea</taxon>
        <taxon>Multicrustacea</taxon>
        <taxon>Malacostraca</taxon>
        <taxon>Eumalacostraca</taxon>
        <taxon>Eucarida</taxon>
        <taxon>Decapoda</taxon>
        <taxon>Pleocyemata</taxon>
        <taxon>Brachyura</taxon>
        <taxon>Eubrachyura</taxon>
        <taxon>Portunoidea</taxon>
        <taxon>Portunidae</taxon>
        <taxon>Portuninae</taxon>
        <taxon>Portunus</taxon>
    </lineage>
</organism>
<sequence>MGSEERGEEARCTGCGQGKRQWDGARQDGLNLGGMDWVKMTCYYGSVYRRAVILPGDVRLSLPCNPLSNAAENKDLRQPQNETRGPGHAPRPVAHTASASRRLTSPGRPVHPTVFICIFSLPTYSQNLFMGYREDLCVPSAAPAPPRPMEASEGAGQQAGVAGGSFLCCVCQQETGRTR</sequence>
<evidence type="ECO:0000256" key="1">
    <source>
        <dbReference type="SAM" id="MobiDB-lite"/>
    </source>
</evidence>
<proteinExistence type="predicted"/>
<name>A0A5B7FVZ8_PORTR</name>
<feature type="region of interest" description="Disordered" evidence="1">
    <location>
        <begin position="1"/>
        <end position="25"/>
    </location>
</feature>
<feature type="compositionally biased region" description="Basic and acidic residues" evidence="1">
    <location>
        <begin position="1"/>
        <end position="11"/>
    </location>
</feature>
<evidence type="ECO:0000313" key="2">
    <source>
        <dbReference type="EMBL" id="MPC51900.1"/>
    </source>
</evidence>
<reference evidence="2 3" key="1">
    <citation type="submission" date="2019-05" db="EMBL/GenBank/DDBJ databases">
        <title>Another draft genome of Portunus trituberculatus and its Hox gene families provides insights of decapod evolution.</title>
        <authorList>
            <person name="Jeong J.-H."/>
            <person name="Song I."/>
            <person name="Kim S."/>
            <person name="Choi T."/>
            <person name="Kim D."/>
            <person name="Ryu S."/>
            <person name="Kim W."/>
        </authorList>
    </citation>
    <scope>NUCLEOTIDE SEQUENCE [LARGE SCALE GENOMIC DNA]</scope>
    <source>
        <tissue evidence="2">Muscle</tissue>
    </source>
</reference>
<accession>A0A5B7FVZ8</accession>
<comment type="caution">
    <text evidence="2">The sequence shown here is derived from an EMBL/GenBank/DDBJ whole genome shotgun (WGS) entry which is preliminary data.</text>
</comment>
<protein>
    <submittedName>
        <fullName evidence="2">Uncharacterized protein</fullName>
    </submittedName>
</protein>
<gene>
    <name evidence="2" type="ORF">E2C01_045757</name>
</gene>
<dbReference type="EMBL" id="VSRR010010494">
    <property type="protein sequence ID" value="MPC51900.1"/>
    <property type="molecule type" value="Genomic_DNA"/>
</dbReference>
<keyword evidence="3" id="KW-1185">Reference proteome</keyword>
<dbReference type="Proteomes" id="UP000324222">
    <property type="component" value="Unassembled WGS sequence"/>
</dbReference>
<feature type="region of interest" description="Disordered" evidence="1">
    <location>
        <begin position="69"/>
        <end position="106"/>
    </location>
</feature>
<dbReference type="AlphaFoldDB" id="A0A5B7FVZ8"/>